<dbReference type="AlphaFoldDB" id="A0A7R9L182"/>
<organism evidence="2">
    <name type="scientific">Medioppia subpectinata</name>
    <dbReference type="NCBI Taxonomy" id="1979941"/>
    <lineage>
        <taxon>Eukaryota</taxon>
        <taxon>Metazoa</taxon>
        <taxon>Ecdysozoa</taxon>
        <taxon>Arthropoda</taxon>
        <taxon>Chelicerata</taxon>
        <taxon>Arachnida</taxon>
        <taxon>Acari</taxon>
        <taxon>Acariformes</taxon>
        <taxon>Sarcoptiformes</taxon>
        <taxon>Oribatida</taxon>
        <taxon>Brachypylina</taxon>
        <taxon>Oppioidea</taxon>
        <taxon>Oppiidae</taxon>
        <taxon>Medioppia</taxon>
    </lineage>
</organism>
<proteinExistence type="predicted"/>
<feature type="non-terminal residue" evidence="2">
    <location>
        <position position="54"/>
    </location>
</feature>
<dbReference type="EMBL" id="CAJPIZ010011843">
    <property type="protein sequence ID" value="CAG2113379.1"/>
    <property type="molecule type" value="Genomic_DNA"/>
</dbReference>
<accession>A0A7R9L182</accession>
<gene>
    <name evidence="2" type="ORF">OSB1V03_LOCUS13348</name>
</gene>
<evidence type="ECO:0000256" key="1">
    <source>
        <dbReference type="SAM" id="MobiDB-lite"/>
    </source>
</evidence>
<sequence>MASIMRGEHRCSGPRTGVKRKVVILDPMEAPMGPPPQRRLMMGRVSPMQTVPSM</sequence>
<evidence type="ECO:0000313" key="3">
    <source>
        <dbReference type="Proteomes" id="UP000759131"/>
    </source>
</evidence>
<reference evidence="2" key="1">
    <citation type="submission" date="2020-11" db="EMBL/GenBank/DDBJ databases">
        <authorList>
            <person name="Tran Van P."/>
        </authorList>
    </citation>
    <scope>NUCLEOTIDE SEQUENCE</scope>
</reference>
<name>A0A7R9L182_9ACAR</name>
<dbReference type="EMBL" id="OC866418">
    <property type="protein sequence ID" value="CAD7632949.1"/>
    <property type="molecule type" value="Genomic_DNA"/>
</dbReference>
<feature type="region of interest" description="Disordered" evidence="1">
    <location>
        <begin position="27"/>
        <end position="54"/>
    </location>
</feature>
<dbReference type="Proteomes" id="UP000759131">
    <property type="component" value="Unassembled WGS sequence"/>
</dbReference>
<protein>
    <submittedName>
        <fullName evidence="2">Uncharacterized protein</fullName>
    </submittedName>
</protein>
<evidence type="ECO:0000313" key="2">
    <source>
        <dbReference type="EMBL" id="CAD7632949.1"/>
    </source>
</evidence>
<keyword evidence="3" id="KW-1185">Reference proteome</keyword>